<evidence type="ECO:0008006" key="3">
    <source>
        <dbReference type="Google" id="ProtNLM"/>
    </source>
</evidence>
<evidence type="ECO:0000313" key="2">
    <source>
        <dbReference type="Proteomes" id="UP000839052"/>
    </source>
</evidence>
<keyword evidence="2" id="KW-1185">Reference proteome</keyword>
<gene>
    <name evidence="1" type="ORF">NTG6680_0970</name>
</gene>
<dbReference type="Proteomes" id="UP000839052">
    <property type="component" value="Chromosome"/>
</dbReference>
<accession>A0ABN8ANI1</accession>
<proteinExistence type="predicted"/>
<dbReference type="RefSeq" id="WP_239796192.1">
    <property type="nucleotide sequence ID" value="NZ_OU912926.1"/>
</dbReference>
<evidence type="ECO:0000313" key="1">
    <source>
        <dbReference type="EMBL" id="CAG9932223.1"/>
    </source>
</evidence>
<protein>
    <recommendedName>
        <fullName evidence="3">HEPN domain-containing protein</fullName>
    </recommendedName>
</protein>
<organism evidence="1 2">
    <name type="scientific">Candidatus Nitrotoga arctica</name>
    <dbReference type="NCBI Taxonomy" id="453162"/>
    <lineage>
        <taxon>Bacteria</taxon>
        <taxon>Pseudomonadati</taxon>
        <taxon>Pseudomonadota</taxon>
        <taxon>Betaproteobacteria</taxon>
        <taxon>Nitrosomonadales</taxon>
        <taxon>Gallionellaceae</taxon>
        <taxon>Candidatus Nitrotoga</taxon>
    </lineage>
</organism>
<name>A0ABN8ANI1_9PROT</name>
<reference evidence="1 2" key="1">
    <citation type="submission" date="2021-10" db="EMBL/GenBank/DDBJ databases">
        <authorList>
            <person name="Koch H."/>
        </authorList>
    </citation>
    <scope>NUCLEOTIDE SEQUENCE [LARGE SCALE GENOMIC DNA]</scope>
    <source>
        <strain evidence="1">6680</strain>
    </source>
</reference>
<dbReference type="Gene3D" id="1.20.120.330">
    <property type="entry name" value="Nucleotidyltransferases domain 2"/>
    <property type="match status" value="1"/>
</dbReference>
<dbReference type="EMBL" id="OU912926">
    <property type="protein sequence ID" value="CAG9932223.1"/>
    <property type="molecule type" value="Genomic_DNA"/>
</dbReference>
<sequence length="141" mass="15871">MSVLPKDFLESATKLATPDCDEITQRNIISRAYYAAYHRSCQLIKPVYSSDENIGMHKQYIQQLNNGKKGSVDRRLGGRLFKMFGRRRIADYLINANIGQDIAPLQLTTAKELFEIIDTHVANANMVPTTPANNSNVVSIR</sequence>